<organism evidence="2 3">
    <name type="scientific">Prosthecobacter vanneervenii</name>
    <dbReference type="NCBI Taxonomy" id="48466"/>
    <lineage>
        <taxon>Bacteria</taxon>
        <taxon>Pseudomonadati</taxon>
        <taxon>Verrucomicrobiota</taxon>
        <taxon>Verrucomicrobiia</taxon>
        <taxon>Verrucomicrobiales</taxon>
        <taxon>Verrucomicrobiaceae</taxon>
        <taxon>Prosthecobacter</taxon>
    </lineage>
</organism>
<dbReference type="AlphaFoldDB" id="A0A7W8DK83"/>
<evidence type="ECO:0000256" key="1">
    <source>
        <dbReference type="SAM" id="SignalP"/>
    </source>
</evidence>
<evidence type="ECO:0008006" key="4">
    <source>
        <dbReference type="Google" id="ProtNLM"/>
    </source>
</evidence>
<comment type="caution">
    <text evidence="2">The sequence shown here is derived from an EMBL/GenBank/DDBJ whole genome shotgun (WGS) entry which is preliminary data.</text>
</comment>
<dbReference type="Proteomes" id="UP000590740">
    <property type="component" value="Unassembled WGS sequence"/>
</dbReference>
<dbReference type="EMBL" id="JACHIG010000004">
    <property type="protein sequence ID" value="MBB5032852.1"/>
    <property type="molecule type" value="Genomic_DNA"/>
</dbReference>
<keyword evidence="3" id="KW-1185">Reference proteome</keyword>
<accession>A0A7W8DK83</accession>
<evidence type="ECO:0000313" key="2">
    <source>
        <dbReference type="EMBL" id="MBB5032852.1"/>
    </source>
</evidence>
<dbReference type="RefSeq" id="WP_246438152.1">
    <property type="nucleotide sequence ID" value="NZ_JACHIG010000004.1"/>
</dbReference>
<proteinExistence type="predicted"/>
<keyword evidence="1" id="KW-0732">Signal</keyword>
<name>A0A7W8DK83_9BACT</name>
<gene>
    <name evidence="2" type="ORF">HNQ65_002434</name>
</gene>
<protein>
    <recommendedName>
        <fullName evidence="4">Neutral/alkaline non-lysosomal ceramidase</fullName>
    </recommendedName>
</protein>
<feature type="signal peptide" evidence="1">
    <location>
        <begin position="1"/>
        <end position="17"/>
    </location>
</feature>
<reference evidence="2 3" key="1">
    <citation type="submission" date="2020-08" db="EMBL/GenBank/DDBJ databases">
        <title>Genomic Encyclopedia of Type Strains, Phase IV (KMG-IV): sequencing the most valuable type-strain genomes for metagenomic binning, comparative biology and taxonomic classification.</title>
        <authorList>
            <person name="Goeker M."/>
        </authorList>
    </citation>
    <scope>NUCLEOTIDE SEQUENCE [LARGE SCALE GENOMIC DNA]</scope>
    <source>
        <strain evidence="2 3">DSM 12252</strain>
    </source>
</reference>
<sequence length="494" mass="53542">MKFVCLLLLACVVTARAEMLAGVAKVDITDRTVPVTDPCFAKALVLKNDDTTAVVITLDAVAVGGIGRIGNGFMATVRSGLRELGIAPENVVVNASHCHGIVRGDLEPLVIQAVKEAVRNLVPVKAGSGEGSETRISENRRLKMKDGSMVDMRRAYSMPPDEDVASVGPIDPQVAVLRLDRMDGTSLAVLYQFACHPIMNPPSKGCSADYPGFASKVIEDALGGGAMAFFIQGCGGDINPVRYKEVSRPADAEPLGTMLGATVLASVRKIETQAGAPLKVNNETIALPRAADYTARIANIEAEQKKLVAALKPTNINFKTFLPLLLQHKLWPETPSHYSQSYLHDQSLDRKAIPQLDADNRTLVESYLANIEIMERLTRLNANLALLKMHLKQTEAAASPTLDAEVCGLRVGDFKLVTFPGEVTVQVGLNIKKAANDARAFVSGYTNGYIWYTPTVEQRLNSGYAQEDCDTLVAPEWQKIFETKALEVLRNLSR</sequence>
<feature type="chain" id="PRO_5031133976" description="Neutral/alkaline non-lysosomal ceramidase" evidence="1">
    <location>
        <begin position="18"/>
        <end position="494"/>
    </location>
</feature>
<evidence type="ECO:0000313" key="3">
    <source>
        <dbReference type="Proteomes" id="UP000590740"/>
    </source>
</evidence>